<sequence length="189" mass="21846">MSTIGLKPAGRPRKFGESLHPLTTKFRFQCGHCDGCYGGWYLKKKVANLNRRNFPVRPEVFLDETFCNFHHVAQLSWVDEDKVRFSKSDRGPRFCIVAAGIIRRENNGIVGELIEESREVWQSNLKRKHDDDYHGNFSTEQFERWFENLCAHLAIKYGPCNIQLDGARYHKSQTNSAPNSRALKDDIQA</sequence>
<organism evidence="1 2">
    <name type="scientific">Phytophthora cactorum</name>
    <dbReference type="NCBI Taxonomy" id="29920"/>
    <lineage>
        <taxon>Eukaryota</taxon>
        <taxon>Sar</taxon>
        <taxon>Stramenopiles</taxon>
        <taxon>Oomycota</taxon>
        <taxon>Peronosporomycetes</taxon>
        <taxon>Peronosporales</taxon>
        <taxon>Peronosporaceae</taxon>
        <taxon>Phytophthora</taxon>
    </lineage>
</organism>
<dbReference type="EMBL" id="RCML01000085">
    <property type="protein sequence ID" value="KAG2992531.1"/>
    <property type="molecule type" value="Genomic_DNA"/>
</dbReference>
<evidence type="ECO:0000313" key="2">
    <source>
        <dbReference type="Proteomes" id="UP000697107"/>
    </source>
</evidence>
<evidence type="ECO:0000313" key="1">
    <source>
        <dbReference type="EMBL" id="KAG2992531.1"/>
    </source>
</evidence>
<reference evidence="1" key="1">
    <citation type="submission" date="2018-10" db="EMBL/GenBank/DDBJ databases">
        <title>Effector identification in a new, highly contiguous assembly of the strawberry crown rot pathogen Phytophthora cactorum.</title>
        <authorList>
            <person name="Armitage A.D."/>
            <person name="Nellist C.F."/>
            <person name="Bates H."/>
            <person name="Vickerstaff R.J."/>
            <person name="Harrison R.J."/>
        </authorList>
    </citation>
    <scope>NUCLEOTIDE SEQUENCE</scope>
    <source>
        <strain evidence="1">P415</strain>
    </source>
</reference>
<gene>
    <name evidence="1" type="ORF">PC118_g4491</name>
</gene>
<dbReference type="AlphaFoldDB" id="A0A8T1GED1"/>
<dbReference type="VEuPathDB" id="FungiDB:PC110_g19710"/>
<comment type="caution">
    <text evidence="1">The sequence shown here is derived from an EMBL/GenBank/DDBJ whole genome shotgun (WGS) entry which is preliminary data.</text>
</comment>
<name>A0A8T1GED1_9STRA</name>
<proteinExistence type="predicted"/>
<protein>
    <submittedName>
        <fullName evidence="1">Uncharacterized protein</fullName>
    </submittedName>
</protein>
<dbReference type="Proteomes" id="UP000697107">
    <property type="component" value="Unassembled WGS sequence"/>
</dbReference>
<accession>A0A8T1GED1</accession>